<feature type="transmembrane region" description="Helical" evidence="1">
    <location>
        <begin position="138"/>
        <end position="157"/>
    </location>
</feature>
<feature type="transmembrane region" description="Helical" evidence="1">
    <location>
        <begin position="101"/>
        <end position="118"/>
    </location>
</feature>
<feature type="transmembrane region" description="Helical" evidence="1">
    <location>
        <begin position="39"/>
        <end position="58"/>
    </location>
</feature>
<accession>A0A6A5YK67</accession>
<dbReference type="OrthoDB" id="2590398at2759"/>
<feature type="transmembrane region" description="Helical" evidence="1">
    <location>
        <begin position="78"/>
        <end position="94"/>
    </location>
</feature>
<sequence>MCSSIFVETETPTAVFVSSGGLRGGFGEMTIFQQRFKRWKFFFVNGMYYNLAYIFGSWKLGFWEIGAEIFVFQEVYETLLYLLTPFILPISFIVRPSFCGILLGSMIVMYLANVAIFNEIHLRHKGEWLGWQVMYIYYLPYKIVLIGINVASCYWSLYKYARYFAKRHSKVIDDEKAVEAVVRLEEDAGVKTDGGIGRHFNIRTVGTRSSVDEQERIPNVSETPVLELDDQQIKIKTRKWVRVRLSDLWRALIR</sequence>
<reference evidence="2" key="1">
    <citation type="journal article" date="2020" name="Stud. Mycol.">
        <title>101 Dothideomycetes genomes: a test case for predicting lifestyles and emergence of pathogens.</title>
        <authorList>
            <person name="Haridas S."/>
            <person name="Albert R."/>
            <person name="Binder M."/>
            <person name="Bloem J."/>
            <person name="Labutti K."/>
            <person name="Salamov A."/>
            <person name="Andreopoulos B."/>
            <person name="Baker S."/>
            <person name="Barry K."/>
            <person name="Bills G."/>
            <person name="Bluhm B."/>
            <person name="Cannon C."/>
            <person name="Castanera R."/>
            <person name="Culley D."/>
            <person name="Daum C."/>
            <person name="Ezra D."/>
            <person name="Gonzalez J."/>
            <person name="Henrissat B."/>
            <person name="Kuo A."/>
            <person name="Liang C."/>
            <person name="Lipzen A."/>
            <person name="Lutzoni F."/>
            <person name="Magnuson J."/>
            <person name="Mondo S."/>
            <person name="Nolan M."/>
            <person name="Ohm R."/>
            <person name="Pangilinan J."/>
            <person name="Park H.-J."/>
            <person name="Ramirez L."/>
            <person name="Alfaro M."/>
            <person name="Sun H."/>
            <person name="Tritt A."/>
            <person name="Yoshinaga Y."/>
            <person name="Zwiers L.-H."/>
            <person name="Turgeon B."/>
            <person name="Goodwin S."/>
            <person name="Spatafora J."/>
            <person name="Crous P."/>
            <person name="Grigoriev I."/>
        </authorList>
    </citation>
    <scope>NUCLEOTIDE SEQUENCE</scope>
    <source>
        <strain evidence="2">CBS 627.86</strain>
    </source>
</reference>
<dbReference type="AlphaFoldDB" id="A0A6A5YK67"/>
<organism evidence="2 3">
    <name type="scientific">Lophiotrema nucula</name>
    <dbReference type="NCBI Taxonomy" id="690887"/>
    <lineage>
        <taxon>Eukaryota</taxon>
        <taxon>Fungi</taxon>
        <taxon>Dikarya</taxon>
        <taxon>Ascomycota</taxon>
        <taxon>Pezizomycotina</taxon>
        <taxon>Dothideomycetes</taxon>
        <taxon>Pleosporomycetidae</taxon>
        <taxon>Pleosporales</taxon>
        <taxon>Lophiotremataceae</taxon>
        <taxon>Lophiotrema</taxon>
    </lineage>
</organism>
<dbReference type="EMBL" id="ML977361">
    <property type="protein sequence ID" value="KAF2106548.1"/>
    <property type="molecule type" value="Genomic_DNA"/>
</dbReference>
<gene>
    <name evidence="2" type="ORF">BDV96DRAFT_654554</name>
</gene>
<evidence type="ECO:0000313" key="3">
    <source>
        <dbReference type="Proteomes" id="UP000799770"/>
    </source>
</evidence>
<keyword evidence="1" id="KW-0812">Transmembrane</keyword>
<name>A0A6A5YK67_9PLEO</name>
<evidence type="ECO:0000256" key="1">
    <source>
        <dbReference type="SAM" id="Phobius"/>
    </source>
</evidence>
<dbReference type="Proteomes" id="UP000799770">
    <property type="component" value="Unassembled WGS sequence"/>
</dbReference>
<proteinExistence type="predicted"/>
<evidence type="ECO:0000313" key="2">
    <source>
        <dbReference type="EMBL" id="KAF2106548.1"/>
    </source>
</evidence>
<protein>
    <submittedName>
        <fullName evidence="2">Uncharacterized protein</fullName>
    </submittedName>
</protein>
<keyword evidence="1" id="KW-1133">Transmembrane helix</keyword>
<keyword evidence="1" id="KW-0472">Membrane</keyword>
<keyword evidence="3" id="KW-1185">Reference proteome</keyword>